<reference evidence="1 2" key="1">
    <citation type="journal article" date="2012" name="J. Bacteriol.">
        <title>Complete Genome Sequence of the Naphthalene-Degrading Pseudomonas putida Strain ND6.</title>
        <authorList>
            <person name="Li S."/>
            <person name="Zhao H."/>
            <person name="Li Y."/>
            <person name="Niu S."/>
            <person name="Cai B."/>
        </authorList>
    </citation>
    <scope>NUCLEOTIDE SEQUENCE [LARGE SCALE GENOMIC DNA]</scope>
    <source>
        <strain evidence="1 2">ND6</strain>
    </source>
</reference>
<sequence length="37" mass="4179">MYWIVHGLGEPVGDVLNLGLSRTYRWKNQQADGSMVS</sequence>
<organism evidence="1 2">
    <name type="scientific">Pseudomonas putida ND6</name>
    <dbReference type="NCBI Taxonomy" id="231023"/>
    <lineage>
        <taxon>Bacteria</taxon>
        <taxon>Pseudomonadati</taxon>
        <taxon>Pseudomonadota</taxon>
        <taxon>Gammaproteobacteria</taxon>
        <taxon>Pseudomonadales</taxon>
        <taxon>Pseudomonadaceae</taxon>
        <taxon>Pseudomonas</taxon>
    </lineage>
</organism>
<evidence type="ECO:0000313" key="1">
    <source>
        <dbReference type="EMBL" id="AFK72278.1"/>
    </source>
</evidence>
<protein>
    <submittedName>
        <fullName evidence="1">Uncharacterized protein</fullName>
    </submittedName>
</protein>
<dbReference type="Proteomes" id="UP000005268">
    <property type="component" value="Chromosome"/>
</dbReference>
<name>I3V3F7_PSEPU</name>
<gene>
    <name evidence="1" type="ORF">YSA_10149</name>
</gene>
<dbReference type="EMBL" id="CP003588">
    <property type="protein sequence ID" value="AFK72278.1"/>
    <property type="molecule type" value="Genomic_DNA"/>
</dbReference>
<dbReference type="HOGENOM" id="CLU_3347517_0_0_6"/>
<accession>I3V3F7</accession>
<dbReference type="KEGG" id="ppi:YSA_10149"/>
<evidence type="ECO:0000313" key="2">
    <source>
        <dbReference type="Proteomes" id="UP000005268"/>
    </source>
</evidence>
<dbReference type="AlphaFoldDB" id="I3V3F7"/>
<proteinExistence type="predicted"/>